<evidence type="ECO:0000313" key="2">
    <source>
        <dbReference type="Proteomes" id="UP000254159"/>
    </source>
</evidence>
<reference evidence="1 2" key="1">
    <citation type="submission" date="2018-06" db="EMBL/GenBank/DDBJ databases">
        <authorList>
            <consortium name="Pathogen Informatics"/>
            <person name="Doyle S."/>
        </authorList>
    </citation>
    <scope>NUCLEOTIDE SEQUENCE [LARGE SCALE GENOMIC DNA]</scope>
    <source>
        <strain evidence="1 2">NCTC10865</strain>
    </source>
</reference>
<gene>
    <name evidence="1" type="ORF">NCTC10865_05429</name>
</gene>
<dbReference type="GO" id="GO:0016740">
    <property type="term" value="F:transferase activity"/>
    <property type="evidence" value="ECO:0007669"/>
    <property type="project" value="UniProtKB-KW"/>
</dbReference>
<name>A0A376RQD0_ECOLX</name>
<dbReference type="Proteomes" id="UP000254159">
    <property type="component" value="Unassembled WGS sequence"/>
</dbReference>
<keyword evidence="1" id="KW-0808">Transferase</keyword>
<dbReference type="AlphaFoldDB" id="A0A376RQD0"/>
<dbReference type="Pfam" id="PF08843">
    <property type="entry name" value="AbiEii"/>
    <property type="match status" value="1"/>
</dbReference>
<proteinExistence type="predicted"/>
<evidence type="ECO:0000313" key="1">
    <source>
        <dbReference type="EMBL" id="STI20034.1"/>
    </source>
</evidence>
<organism evidence="1 2">
    <name type="scientific">Escherichia coli</name>
    <dbReference type="NCBI Taxonomy" id="562"/>
    <lineage>
        <taxon>Bacteria</taxon>
        <taxon>Pseudomonadati</taxon>
        <taxon>Pseudomonadota</taxon>
        <taxon>Gammaproteobacteria</taxon>
        <taxon>Enterobacterales</taxon>
        <taxon>Enterobacteriaceae</taxon>
        <taxon>Escherichia</taxon>
    </lineage>
</organism>
<dbReference type="InterPro" id="IPR014942">
    <property type="entry name" value="AbiEii"/>
</dbReference>
<dbReference type="EMBL" id="UGCD01000002">
    <property type="protein sequence ID" value="STI20034.1"/>
    <property type="molecule type" value="Genomic_DNA"/>
</dbReference>
<accession>A0A376RQD0</accession>
<protein>
    <submittedName>
        <fullName evidence="1">Nucleotidyl transferase of uncharacterized function (DUF1814)</fullName>
    </submittedName>
</protein>
<sequence>MRIIVTTDDAQIKIEVSPVARGTLYPPQERDIVGAVEEEFGFAALPVVSLPDLYGGKLCAALDRQHPRDFYDVKMLLDTQGIDRSIFNGFIVYLLSHNRPLSEVLNPRWKDITEPFQNEFSGMTFEEVSLEELKEVPERMLSTLKTHFTQQDFDFLMSFKRGEPDWNLAPEPHIQNLPAVQWKLRNIGQMSEEKRAQSLEKLEKVMTEWLR</sequence>